<proteinExistence type="predicted"/>
<dbReference type="GeneID" id="60404398"/>
<dbReference type="EMBL" id="HG735966">
    <property type="protein sequence ID" value="CDJ36425.1"/>
    <property type="molecule type" value="Genomic_DNA"/>
</dbReference>
<dbReference type="Proteomes" id="UP000030744">
    <property type="component" value="Unassembled WGS sequence"/>
</dbReference>
<protein>
    <submittedName>
        <fullName evidence="1">Uncharacterized protein</fullName>
    </submittedName>
</protein>
<evidence type="ECO:0000313" key="1">
    <source>
        <dbReference type="EMBL" id="CDJ36425.1"/>
    </source>
</evidence>
<name>U6KEH9_9EIME</name>
<dbReference type="VEuPathDB" id="ToxoDB:EMH_0085020"/>
<sequence length="123" mass="14083">MTIVIHNTKLFGGGRTDKHLPQTLRVSEVVEYYRWNLVVNAEDVMTKEEYSVNIPIIPMGMVKNKNAYWKKIRQAAEDEKQTILQACGKVPPELAASQKGIAVPTYTGKMARFRLSWQPHRRA</sequence>
<accession>U6KEH9</accession>
<reference evidence="1" key="2">
    <citation type="submission" date="2013-10" db="EMBL/GenBank/DDBJ databases">
        <authorList>
            <person name="Aslett M."/>
        </authorList>
    </citation>
    <scope>NUCLEOTIDE SEQUENCE [LARGE SCALE GENOMIC DNA]</scope>
    <source>
        <strain evidence="1">Houghton</strain>
    </source>
</reference>
<evidence type="ECO:0000313" key="2">
    <source>
        <dbReference type="Proteomes" id="UP000030744"/>
    </source>
</evidence>
<dbReference type="AlphaFoldDB" id="U6KEH9"/>
<keyword evidence="2" id="KW-1185">Reference proteome</keyword>
<organism evidence="1 2">
    <name type="scientific">Eimeria mitis</name>
    <dbReference type="NCBI Taxonomy" id="44415"/>
    <lineage>
        <taxon>Eukaryota</taxon>
        <taxon>Sar</taxon>
        <taxon>Alveolata</taxon>
        <taxon>Apicomplexa</taxon>
        <taxon>Conoidasida</taxon>
        <taxon>Coccidia</taxon>
        <taxon>Eucoccidiorida</taxon>
        <taxon>Eimeriorina</taxon>
        <taxon>Eimeriidae</taxon>
        <taxon>Eimeria</taxon>
    </lineage>
</organism>
<reference evidence="1" key="1">
    <citation type="submission" date="2013-10" db="EMBL/GenBank/DDBJ databases">
        <title>Genomic analysis of the causative agents of coccidiosis in chickens.</title>
        <authorList>
            <person name="Reid A.J."/>
            <person name="Blake D."/>
            <person name="Billington K."/>
            <person name="Browne H."/>
            <person name="Dunn M."/>
            <person name="Hung S."/>
            <person name="Kawahara F."/>
            <person name="Miranda-Saavedra D."/>
            <person name="Mourier T."/>
            <person name="Nagra H."/>
            <person name="Otto T.D."/>
            <person name="Rawlings N."/>
            <person name="Sanchez A."/>
            <person name="Sanders M."/>
            <person name="Subramaniam C."/>
            <person name="Tay Y."/>
            <person name="Dear P."/>
            <person name="Doerig C."/>
            <person name="Gruber A."/>
            <person name="Parkinson J."/>
            <person name="Shirley M."/>
            <person name="Wan K.L."/>
            <person name="Berriman M."/>
            <person name="Tomley F."/>
            <person name="Pain A."/>
        </authorList>
    </citation>
    <scope>NUCLEOTIDE SEQUENCE [LARGE SCALE GENOMIC DNA]</scope>
    <source>
        <strain evidence="1">Houghton</strain>
    </source>
</reference>
<gene>
    <name evidence="1" type="ORF">EMH_0085020</name>
</gene>
<dbReference type="RefSeq" id="XP_037878713.1">
    <property type="nucleotide sequence ID" value="XM_038022859.1"/>
</dbReference>